<evidence type="ECO:0000256" key="2">
    <source>
        <dbReference type="ARBA" id="ARBA00022737"/>
    </source>
</evidence>
<name>A0ABD1F4F0_HYPHA</name>
<feature type="compositionally biased region" description="Acidic residues" evidence="6">
    <location>
        <begin position="1573"/>
        <end position="1584"/>
    </location>
</feature>
<dbReference type="InterPro" id="IPR052060">
    <property type="entry name" value="Bromo_WD_repeat"/>
</dbReference>
<dbReference type="CDD" id="cd05529">
    <property type="entry name" value="Bromo_WDR9_I_like"/>
    <property type="match status" value="1"/>
</dbReference>
<dbReference type="PROSITE" id="PS00678">
    <property type="entry name" value="WD_REPEATS_1"/>
    <property type="match status" value="2"/>
</dbReference>
<feature type="compositionally biased region" description="Basic residues" evidence="6">
    <location>
        <begin position="1649"/>
        <end position="1660"/>
    </location>
</feature>
<dbReference type="Pfam" id="PF00439">
    <property type="entry name" value="Bromodomain"/>
    <property type="match status" value="2"/>
</dbReference>
<feature type="compositionally biased region" description="Basic and acidic residues" evidence="6">
    <location>
        <begin position="1553"/>
        <end position="1564"/>
    </location>
</feature>
<dbReference type="Gene3D" id="2.130.10.10">
    <property type="entry name" value="YVTN repeat-like/Quinoprotein amine dehydrogenase"/>
    <property type="match status" value="3"/>
</dbReference>
<evidence type="ECO:0000256" key="1">
    <source>
        <dbReference type="ARBA" id="ARBA00022574"/>
    </source>
</evidence>
<organism evidence="8 9">
    <name type="scientific">Hypothenemus hampei</name>
    <name type="common">Coffee berry borer</name>
    <dbReference type="NCBI Taxonomy" id="57062"/>
    <lineage>
        <taxon>Eukaryota</taxon>
        <taxon>Metazoa</taxon>
        <taxon>Ecdysozoa</taxon>
        <taxon>Arthropoda</taxon>
        <taxon>Hexapoda</taxon>
        <taxon>Insecta</taxon>
        <taxon>Pterygota</taxon>
        <taxon>Neoptera</taxon>
        <taxon>Endopterygota</taxon>
        <taxon>Coleoptera</taxon>
        <taxon>Polyphaga</taxon>
        <taxon>Cucujiformia</taxon>
        <taxon>Curculionidae</taxon>
        <taxon>Scolytinae</taxon>
        <taxon>Hypothenemus</taxon>
    </lineage>
</organism>
<dbReference type="InterPro" id="IPR036427">
    <property type="entry name" value="Bromodomain-like_sf"/>
</dbReference>
<feature type="compositionally biased region" description="Basic residues" evidence="6">
    <location>
        <begin position="738"/>
        <end position="751"/>
    </location>
</feature>
<dbReference type="PANTHER" id="PTHR16266">
    <property type="entry name" value="WD REPEAT DOMAIN 9"/>
    <property type="match status" value="1"/>
</dbReference>
<dbReference type="PANTHER" id="PTHR16266:SF17">
    <property type="entry name" value="BRWD3"/>
    <property type="match status" value="1"/>
</dbReference>
<dbReference type="InterPro" id="IPR057452">
    <property type="entry name" value="BRWD/PHIP_N"/>
</dbReference>
<feature type="region of interest" description="Disordered" evidence="6">
    <location>
        <begin position="1421"/>
        <end position="1450"/>
    </location>
</feature>
<dbReference type="SMART" id="SM00297">
    <property type="entry name" value="BROMO"/>
    <property type="match status" value="2"/>
</dbReference>
<feature type="domain" description="Bromo" evidence="7">
    <location>
        <begin position="1283"/>
        <end position="1353"/>
    </location>
</feature>
<keyword evidence="2" id="KW-0677">Repeat</keyword>
<evidence type="ECO:0000256" key="5">
    <source>
        <dbReference type="PROSITE-ProRule" id="PRU00221"/>
    </source>
</evidence>
<feature type="compositionally biased region" description="Polar residues" evidence="6">
    <location>
        <begin position="1696"/>
        <end position="1706"/>
    </location>
</feature>
<keyword evidence="9" id="KW-1185">Reference proteome</keyword>
<feature type="repeat" description="WD" evidence="5">
    <location>
        <begin position="262"/>
        <end position="297"/>
    </location>
</feature>
<feature type="compositionally biased region" description="Low complexity" evidence="6">
    <location>
        <begin position="1585"/>
        <end position="1609"/>
    </location>
</feature>
<proteinExistence type="predicted"/>
<evidence type="ECO:0000256" key="3">
    <source>
        <dbReference type="ARBA" id="ARBA00023117"/>
    </source>
</evidence>
<feature type="compositionally biased region" description="Basic and acidic residues" evidence="6">
    <location>
        <begin position="831"/>
        <end position="847"/>
    </location>
</feature>
<gene>
    <name evidence="8" type="ORF">ABEB36_004677</name>
</gene>
<dbReference type="PRINTS" id="PR00503">
    <property type="entry name" value="BROMODOMAIN"/>
</dbReference>
<evidence type="ECO:0000313" key="9">
    <source>
        <dbReference type="Proteomes" id="UP001566132"/>
    </source>
</evidence>
<evidence type="ECO:0000256" key="6">
    <source>
        <dbReference type="SAM" id="MobiDB-lite"/>
    </source>
</evidence>
<dbReference type="PROSITE" id="PS50014">
    <property type="entry name" value="BROMODOMAIN_2"/>
    <property type="match status" value="2"/>
</dbReference>
<feature type="compositionally biased region" description="Polar residues" evidence="6">
    <location>
        <begin position="1385"/>
        <end position="1405"/>
    </location>
</feature>
<feature type="region of interest" description="Disordered" evidence="6">
    <location>
        <begin position="790"/>
        <end position="890"/>
    </location>
</feature>
<feature type="repeat" description="WD" evidence="5">
    <location>
        <begin position="430"/>
        <end position="464"/>
    </location>
</feature>
<dbReference type="Pfam" id="PF25437">
    <property type="entry name" value="BRWD1_N"/>
    <property type="match status" value="1"/>
</dbReference>
<dbReference type="SUPFAM" id="SSF50978">
    <property type="entry name" value="WD40 repeat-like"/>
    <property type="match status" value="1"/>
</dbReference>
<evidence type="ECO:0000256" key="4">
    <source>
        <dbReference type="PROSITE-ProRule" id="PRU00035"/>
    </source>
</evidence>
<keyword evidence="3 4" id="KW-0103">Bromodomain</keyword>
<feature type="repeat" description="WD" evidence="5">
    <location>
        <begin position="465"/>
        <end position="507"/>
    </location>
</feature>
<dbReference type="Pfam" id="PF25313">
    <property type="entry name" value="BRWD_AD"/>
    <property type="match status" value="1"/>
</dbReference>
<feature type="region of interest" description="Disordered" evidence="6">
    <location>
        <begin position="1379"/>
        <end position="1408"/>
    </location>
</feature>
<accession>A0ABD1F4F0</accession>
<feature type="repeat" description="WD" evidence="5">
    <location>
        <begin position="365"/>
        <end position="396"/>
    </location>
</feature>
<feature type="repeat" description="WD" evidence="5">
    <location>
        <begin position="220"/>
        <end position="261"/>
    </location>
</feature>
<protein>
    <recommendedName>
        <fullName evidence="7">Bromo domain-containing protein</fullName>
    </recommendedName>
</protein>
<comment type="caution">
    <text evidence="8">The sequence shown here is derived from an EMBL/GenBank/DDBJ whole genome shotgun (WGS) entry which is preliminary data.</text>
</comment>
<feature type="region of interest" description="Disordered" evidence="6">
    <location>
        <begin position="1479"/>
        <end position="1707"/>
    </location>
</feature>
<feature type="domain" description="Bromo" evidence="7">
    <location>
        <begin position="1131"/>
        <end position="1201"/>
    </location>
</feature>
<dbReference type="InterPro" id="IPR036322">
    <property type="entry name" value="WD40_repeat_dom_sf"/>
</dbReference>
<dbReference type="SUPFAM" id="SSF47370">
    <property type="entry name" value="Bromodomain"/>
    <property type="match status" value="2"/>
</dbReference>
<keyword evidence="1 5" id="KW-0853">WD repeat</keyword>
<dbReference type="Proteomes" id="UP001566132">
    <property type="component" value="Unassembled WGS sequence"/>
</dbReference>
<sequence>MDLACCGSNQHSVPDLTTLTSDVYFLIQKFLSNGPLRRTLQTLNEELHEFKLLPKRIDWQGNEHERTIEDMQKQFTHIHPDFLFYLCSQASASLNSTSSLIPSILSFRSKCKNSEEVYTNFRQYLNFTSRFCGNSLSDGKTPFNIVNSIRGRDVVPLRPRRKTIHPRLYCGMQMQRCTIGHLSAVYCLLFDHSGRYVITGADDLLIKLWSIYTGRLIAVFRGASLEITDIAIDSENCLLAAGSIDRILRVWNLQTGAPIAVLTGHTGMITSVNFCPTSCWNYKYIITTSTDGTVAFWPYNSEGFGNKVEFRPPNLYQEKIRPGQAQMICSSFSPGGTFLATGSADHHVRIYYMKGDEGPQRILQTEAHTDRVDSIQWAHSGLRFLSGSKDGSAIIWWFERQQWKNIYLDMRTKLADDKQNVESDSKKIRVTMVTWDRSDQFVVTAVSDHSLKVWKASNGELVRVLIGHNDEVYVLESHPHDNDVILSAGHDGQLFIWDIHHGEKLFSYLNTIEGQGYGAIFDAKWSPDGCTISASDSHGDILTFGLGSGSPFYKELPKELFFHTDYRPLVRDQNFWVLDEQTQVPPHLMPPPFLVDIDGNPYPPVFQRLVPGRENCNVEQLVPNIVIGNEGIQEVIQDVSPRVVEALEEHGDHEDLRMNNAAGSLRIQRIRQSTGDWQTDHNIEWKKSVLIKPLEHSVYERANEIRKLIEEAEMKEYQKQLRTRPLMISTAGPSNAKVQKKRPTKRQIKTKAPKEVELDHYDVIPLSDYLSDESSFSDWAEELSEARKRRAKRRRNNAQNVSKSSSDNDDDDMTEDTGQSDDDDSEETSDEEKREERKARSSRENSRIKKSGRHANSALSKNNKEGRTSKLPSNQPSGSAVPSTSKTPKIKVSEQYKLSEWLSETRPRKSPYYPQIHDEIVYFVQGHILYIEAVKQKNVYEPNIRELPWVKRMQLKDHEFCKVVGIRYEIKPPRLCCLKLALQDDNGRPTGKTFNVRFHDMPDVLDFLVLKQCYLTALSREWNTGDRFRCLIDDNWWIGEINGKSPSTDLYPDSAFMCYEISWTNGEQERMSPWDMEPIDEARIPEDEKEAIPVLANELRSVLYKPTPEDWPNCERDTACKAIARGLTQVMELAIAEPFLVPVDINVYPTYAMIVEYPIDLSTIKARVENNFYRRLAAAQFDIHYLSTNAAKFNEQHSSIVKHAKILTELCLKIVKSGNNAIDIASIYHQLVDDYSSSTSGDEAHVDITQPSTSRGVRYNSVRSWKSPDDWKIEASGLVELMLQTEDSVPFREPVNRNRYPTYHQVVKDPMDLGTVKDKLQKGFYREPKDFCSDIRLIFQNSRTFNTNKRSRIYVMTVRLSAMFEEHIKKITSNWRIARKRQRRLTSSSDRTDNITGSSDENLMSQKQQTVKVVVEKIENCDDNAGGGSSDSDNNPLGYLRNKNLPTSSAESEESAAFALRKVTQNGISEPSVSGYSLNGMEPSLNHVNTLPSTSVQGINEKSQHSLNSTSDDEDDDDEYHPPKRILDSESEDESSGKERKQTNKANSSSENEDSKTLMRVRAEMKRKKAISDGDDDNDEDFCPEDSSGSSNRLKNNSSSSNSSDSDNSQRNKKRRKRAQSFVVEDEEEASSTSSQSDSNTSDSDLPLRKSRRGKRRQPKNNHYNTSSDDSDAVGSRPRRKKRKAGHNLDYRRANGRSSSFGNVSSRGRIRKITERAAAFLKKDKKSA</sequence>
<dbReference type="CDD" id="cd00200">
    <property type="entry name" value="WD40"/>
    <property type="match status" value="1"/>
</dbReference>
<dbReference type="InterPro" id="IPR001680">
    <property type="entry name" value="WD40_rpt"/>
</dbReference>
<evidence type="ECO:0000313" key="8">
    <source>
        <dbReference type="EMBL" id="KAL1510019.1"/>
    </source>
</evidence>
<dbReference type="InterPro" id="IPR015943">
    <property type="entry name" value="WD40/YVTN_repeat-like_dom_sf"/>
</dbReference>
<dbReference type="FunFam" id="2.130.10.10:FF:000997">
    <property type="entry name" value="AGAP002030-PA-like protein"/>
    <property type="match status" value="1"/>
</dbReference>
<dbReference type="InterPro" id="IPR019775">
    <property type="entry name" value="WD40_repeat_CS"/>
</dbReference>
<dbReference type="SMART" id="SM00320">
    <property type="entry name" value="WD40"/>
    <property type="match status" value="8"/>
</dbReference>
<evidence type="ECO:0000259" key="7">
    <source>
        <dbReference type="PROSITE" id="PS50014"/>
    </source>
</evidence>
<dbReference type="InterPro" id="IPR001487">
    <property type="entry name" value="Bromodomain"/>
</dbReference>
<feature type="compositionally biased region" description="Acidic residues" evidence="6">
    <location>
        <begin position="807"/>
        <end position="830"/>
    </location>
</feature>
<dbReference type="PROSITE" id="PS50294">
    <property type="entry name" value="WD_REPEATS_REGION"/>
    <property type="match status" value="5"/>
</dbReference>
<dbReference type="Pfam" id="PF00400">
    <property type="entry name" value="WD40"/>
    <property type="match status" value="6"/>
</dbReference>
<feature type="repeat" description="WD" evidence="5">
    <location>
        <begin position="178"/>
        <end position="219"/>
    </location>
</feature>
<feature type="region of interest" description="Disordered" evidence="6">
    <location>
        <begin position="730"/>
        <end position="753"/>
    </location>
</feature>
<feature type="compositionally biased region" description="Low complexity" evidence="6">
    <location>
        <begin position="1631"/>
        <end position="1645"/>
    </location>
</feature>
<feature type="compositionally biased region" description="Polar residues" evidence="6">
    <location>
        <begin position="1486"/>
        <end position="1510"/>
    </location>
</feature>
<feature type="compositionally biased region" description="Basic residues" evidence="6">
    <location>
        <begin position="1677"/>
        <end position="1686"/>
    </location>
</feature>
<dbReference type="PROSITE" id="PS00633">
    <property type="entry name" value="BROMODOMAIN_1"/>
    <property type="match status" value="1"/>
</dbReference>
<dbReference type="FunFam" id="1.20.920.10:FF:000044">
    <property type="entry name" value="Bromodomain and WD repeat domain-containing 1"/>
    <property type="match status" value="1"/>
</dbReference>
<dbReference type="InterPro" id="IPR018359">
    <property type="entry name" value="Bromodomain_CS"/>
</dbReference>
<dbReference type="EMBL" id="JBDJPC010000003">
    <property type="protein sequence ID" value="KAL1510019.1"/>
    <property type="molecule type" value="Genomic_DNA"/>
</dbReference>
<dbReference type="PROSITE" id="PS50082">
    <property type="entry name" value="WD_REPEATS_2"/>
    <property type="match status" value="6"/>
</dbReference>
<reference evidence="8 9" key="1">
    <citation type="submission" date="2024-05" db="EMBL/GenBank/DDBJ databases">
        <title>Genetic variation in Jamaican populations of the coffee berry borer (Hypothenemus hampei).</title>
        <authorList>
            <person name="Errbii M."/>
            <person name="Myrie A."/>
        </authorList>
    </citation>
    <scope>NUCLEOTIDE SEQUENCE [LARGE SCALE GENOMIC DNA]</scope>
    <source>
        <strain evidence="8">JA-Hopewell-2020-01-JO</strain>
        <tissue evidence="8">Whole body</tissue>
    </source>
</reference>
<feature type="compositionally biased region" description="Polar residues" evidence="6">
    <location>
        <begin position="870"/>
        <end position="887"/>
    </location>
</feature>
<dbReference type="InterPro" id="IPR057451">
    <property type="entry name" value="BRWD/PHIP_AD"/>
</dbReference>
<dbReference type="Gene3D" id="1.20.920.10">
    <property type="entry name" value="Bromodomain-like"/>
    <property type="match status" value="2"/>
</dbReference>
<dbReference type="FunFam" id="1.20.920.10:FF:000066">
    <property type="entry name" value="Transcription initiation factor TFIID subunit 1"/>
    <property type="match status" value="1"/>
</dbReference>